<dbReference type="Proteomes" id="UP001652582">
    <property type="component" value="Chromosome 3"/>
</dbReference>
<reference evidence="16" key="1">
    <citation type="submission" date="2025-08" db="UniProtKB">
        <authorList>
            <consortium name="RefSeq"/>
        </authorList>
    </citation>
    <scope>IDENTIFICATION</scope>
</reference>
<organism evidence="15 16">
    <name type="scientific">Bicyclus anynana</name>
    <name type="common">Squinting bush brown butterfly</name>
    <dbReference type="NCBI Taxonomy" id="110368"/>
    <lineage>
        <taxon>Eukaryota</taxon>
        <taxon>Metazoa</taxon>
        <taxon>Ecdysozoa</taxon>
        <taxon>Arthropoda</taxon>
        <taxon>Hexapoda</taxon>
        <taxon>Insecta</taxon>
        <taxon>Pterygota</taxon>
        <taxon>Neoptera</taxon>
        <taxon>Endopterygota</taxon>
        <taxon>Lepidoptera</taxon>
        <taxon>Glossata</taxon>
        <taxon>Ditrysia</taxon>
        <taxon>Papilionoidea</taxon>
        <taxon>Nymphalidae</taxon>
        <taxon>Satyrinae</taxon>
        <taxon>Satyrini</taxon>
        <taxon>Mycalesina</taxon>
        <taxon>Bicyclus</taxon>
    </lineage>
</organism>
<dbReference type="Gene3D" id="1.20.5.630">
    <property type="entry name" value="Integrin beta subunit, cytoplasmic domain"/>
    <property type="match status" value="1"/>
</dbReference>
<proteinExistence type="inferred from homology"/>
<evidence type="ECO:0000259" key="14">
    <source>
        <dbReference type="Pfam" id="PF18372"/>
    </source>
</evidence>
<keyword evidence="3" id="KW-0245">EGF-like domain</keyword>
<dbReference type="Pfam" id="PF18372">
    <property type="entry name" value="I-EGF_1"/>
    <property type="match status" value="1"/>
</dbReference>
<evidence type="ECO:0000256" key="8">
    <source>
        <dbReference type="ARBA" id="ARBA00023136"/>
    </source>
</evidence>
<evidence type="ECO:0000313" key="15">
    <source>
        <dbReference type="Proteomes" id="UP001652582"/>
    </source>
</evidence>
<evidence type="ECO:0000256" key="13">
    <source>
        <dbReference type="SAM" id="SignalP"/>
    </source>
</evidence>
<protein>
    <submittedName>
        <fullName evidence="16">Integrin beta pat-3</fullName>
    </submittedName>
</protein>
<evidence type="ECO:0000313" key="16">
    <source>
        <dbReference type="RefSeq" id="XP_052747282.1"/>
    </source>
</evidence>
<feature type="signal peptide" evidence="13">
    <location>
        <begin position="1"/>
        <end position="19"/>
    </location>
</feature>
<dbReference type="PANTHER" id="PTHR10082:SF60">
    <property type="entry name" value="INTEGRIN BETA-PS"/>
    <property type="match status" value="1"/>
</dbReference>
<keyword evidence="7 16" id="KW-0401">Integrin</keyword>
<comment type="subcellular location">
    <subcellularLocation>
        <location evidence="1">Membrane</location>
        <topology evidence="1">Single-pass type I membrane protein</topology>
    </subcellularLocation>
</comment>
<keyword evidence="13" id="KW-0732">Signal</keyword>
<evidence type="ECO:0000256" key="6">
    <source>
        <dbReference type="ARBA" id="ARBA00022989"/>
    </source>
</evidence>
<gene>
    <name evidence="16" type="primary">LOC112052565</name>
</gene>
<dbReference type="InterPro" id="IPR040622">
    <property type="entry name" value="EGF_integrin_1"/>
</dbReference>
<dbReference type="GeneID" id="112052565"/>
<evidence type="ECO:0000256" key="4">
    <source>
        <dbReference type="ARBA" id="ARBA00022692"/>
    </source>
</evidence>
<feature type="region of interest" description="Disordered" evidence="11">
    <location>
        <begin position="417"/>
        <end position="436"/>
    </location>
</feature>
<dbReference type="PANTHER" id="PTHR10082">
    <property type="entry name" value="INTEGRIN BETA SUBUNIT"/>
    <property type="match status" value="1"/>
</dbReference>
<feature type="transmembrane region" description="Helical" evidence="12">
    <location>
        <begin position="368"/>
        <end position="392"/>
    </location>
</feature>
<keyword evidence="6 12" id="KW-1133">Transmembrane helix</keyword>
<keyword evidence="15" id="KW-1185">Reference proteome</keyword>
<keyword evidence="4 12" id="KW-0812">Transmembrane</keyword>
<feature type="chain" id="PRO_5046926907" evidence="13">
    <location>
        <begin position="20"/>
        <end position="436"/>
    </location>
</feature>
<dbReference type="Gene3D" id="2.60.40.1510">
    <property type="entry name" value="ntegrin, alpha v. Chain A, domain 3"/>
    <property type="match status" value="1"/>
</dbReference>
<keyword evidence="8 12" id="KW-0472">Membrane</keyword>
<keyword evidence="5" id="KW-0677">Repeat</keyword>
<evidence type="ECO:0000256" key="11">
    <source>
        <dbReference type="SAM" id="MobiDB-lite"/>
    </source>
</evidence>
<evidence type="ECO:0000256" key="5">
    <source>
        <dbReference type="ARBA" id="ARBA00022737"/>
    </source>
</evidence>
<evidence type="ECO:0000256" key="2">
    <source>
        <dbReference type="ARBA" id="ARBA00007449"/>
    </source>
</evidence>
<evidence type="ECO:0000256" key="12">
    <source>
        <dbReference type="SAM" id="Phobius"/>
    </source>
</evidence>
<dbReference type="GO" id="GO:0007229">
    <property type="term" value="P:integrin-mediated signaling pathway"/>
    <property type="evidence" value="ECO:0007669"/>
    <property type="project" value="UniProtKB-KW"/>
</dbReference>
<evidence type="ECO:0000256" key="10">
    <source>
        <dbReference type="ARBA" id="ARBA00023180"/>
    </source>
</evidence>
<evidence type="ECO:0000256" key="7">
    <source>
        <dbReference type="ARBA" id="ARBA00023037"/>
    </source>
</evidence>
<feature type="domain" description="Integrin beta epidermal growth factor-like" evidence="14">
    <location>
        <begin position="185"/>
        <end position="213"/>
    </location>
</feature>
<accession>A0ABM3M780</accession>
<comment type="similarity">
    <text evidence="2">Belongs to the integrin beta chain family.</text>
</comment>
<evidence type="ECO:0000256" key="1">
    <source>
        <dbReference type="ARBA" id="ARBA00004479"/>
    </source>
</evidence>
<name>A0ABM3M780_BICAN</name>
<dbReference type="InterPro" id="IPR015812">
    <property type="entry name" value="Integrin_bsu"/>
</dbReference>
<evidence type="ECO:0000256" key="3">
    <source>
        <dbReference type="ARBA" id="ARBA00022536"/>
    </source>
</evidence>
<sequence length="436" mass="48547">MASVWFAVVILLSIQQVFAIHRECGEFKNLKNCNDCIRCGGHWCNDPNEVKRCSRDRSDSWCKGKTETLFTATRVEEKGTLLSPKYILQTLEVGSRTSLNFTFPSKTSEQKVTYIVNSTQNSDFQVTKQTYCNGETCTTTIEAAPETTFCAADGKTYEYFNVKVSVGGIEESSEIKFHVPCACGCSEAVEAMSRTCNRRGSYSCGVCTCEEGWVGTFCEEPICEKKRGDVPCIDSGRNYPECSGNGVCGRCDQCECFPDREGSRYFDKDNYCADICMTINDCEQCLESHLPGPCQDCNFPLFNRPLNQTLLTYKDDFNRKLWVKCNTTINDCNIEYAAMRESNGETFYMIMNSCDPVTGEQVVGGVSLTLPVVLGVIAIAAVAAATAGYVVWKNRTPPMPLTDPMYQNIDAEDCTGENPLYKPPTSSFKNPTYGKW</sequence>
<evidence type="ECO:0000256" key="9">
    <source>
        <dbReference type="ARBA" id="ARBA00023157"/>
    </source>
</evidence>
<dbReference type="RefSeq" id="XP_052747282.1">
    <property type="nucleotide sequence ID" value="XM_052891322.1"/>
</dbReference>
<keyword evidence="10" id="KW-0325">Glycoprotein</keyword>
<keyword evidence="9" id="KW-1015">Disulfide bond</keyword>